<organism evidence="2 3">
    <name type="scientific">Clitoria ternatea</name>
    <name type="common">Butterfly pea</name>
    <dbReference type="NCBI Taxonomy" id="43366"/>
    <lineage>
        <taxon>Eukaryota</taxon>
        <taxon>Viridiplantae</taxon>
        <taxon>Streptophyta</taxon>
        <taxon>Embryophyta</taxon>
        <taxon>Tracheophyta</taxon>
        <taxon>Spermatophyta</taxon>
        <taxon>Magnoliopsida</taxon>
        <taxon>eudicotyledons</taxon>
        <taxon>Gunneridae</taxon>
        <taxon>Pentapetalae</taxon>
        <taxon>rosids</taxon>
        <taxon>fabids</taxon>
        <taxon>Fabales</taxon>
        <taxon>Fabaceae</taxon>
        <taxon>Papilionoideae</taxon>
        <taxon>50 kb inversion clade</taxon>
        <taxon>NPAAA clade</taxon>
        <taxon>indigoferoid/millettioid clade</taxon>
        <taxon>Phaseoleae</taxon>
        <taxon>Clitoria</taxon>
    </lineage>
</organism>
<name>A0AAN9PHS6_CLITE</name>
<evidence type="ECO:0000313" key="3">
    <source>
        <dbReference type="Proteomes" id="UP001359559"/>
    </source>
</evidence>
<keyword evidence="3" id="KW-1185">Reference proteome</keyword>
<dbReference type="AlphaFoldDB" id="A0AAN9PHS6"/>
<evidence type="ECO:0000313" key="2">
    <source>
        <dbReference type="EMBL" id="KAK7299885.1"/>
    </source>
</evidence>
<dbReference type="Proteomes" id="UP001359559">
    <property type="component" value="Unassembled WGS sequence"/>
</dbReference>
<comment type="caution">
    <text evidence="2">The sequence shown here is derived from an EMBL/GenBank/DDBJ whole genome shotgun (WGS) entry which is preliminary data.</text>
</comment>
<dbReference type="EMBL" id="JAYKXN010000003">
    <property type="protein sequence ID" value="KAK7299885.1"/>
    <property type="molecule type" value="Genomic_DNA"/>
</dbReference>
<protein>
    <submittedName>
        <fullName evidence="2">Uncharacterized protein</fullName>
    </submittedName>
</protein>
<feature type="region of interest" description="Disordered" evidence="1">
    <location>
        <begin position="215"/>
        <end position="258"/>
    </location>
</feature>
<accession>A0AAN9PHS6</accession>
<reference evidence="2 3" key="1">
    <citation type="submission" date="2024-01" db="EMBL/GenBank/DDBJ databases">
        <title>The genomes of 5 underutilized Papilionoideae crops provide insights into root nodulation and disease resistance.</title>
        <authorList>
            <person name="Yuan L."/>
        </authorList>
    </citation>
    <scope>NUCLEOTIDE SEQUENCE [LARGE SCALE GENOMIC DNA]</scope>
    <source>
        <strain evidence="2">LY-2023</strain>
        <tissue evidence="2">Leaf</tissue>
    </source>
</reference>
<feature type="compositionally biased region" description="Basic and acidic residues" evidence="1">
    <location>
        <begin position="242"/>
        <end position="256"/>
    </location>
</feature>
<proteinExistence type="predicted"/>
<evidence type="ECO:0000256" key="1">
    <source>
        <dbReference type="SAM" id="MobiDB-lite"/>
    </source>
</evidence>
<gene>
    <name evidence="2" type="ORF">RJT34_10713</name>
</gene>
<sequence>MISVSPSQCHLPNLTALIICGASELQQLFEVPKLKLVVLVQVPRFSQGNELQMQNVKHRFIDSSPNLTSTVNTISELETILEQEVDEDLIMFGIWVAIVEVIKALESGELPSQQNIEIEAEEGTTSDNIMIDASSTHLEKASSLDISRPKSYVAETDPKPKIIPQLQMNQQELPMSEREPLSSEVIDNNQSIQGNITGREHEREELVSESYNDFLESDREGKRTPHLQPSKQKLSPMSFPENIKETGKEKTQEKATPKGGTIKSLAAGVEGISLGGSVTTHTESGGKDILAKDVQIFEKDDGLNVDQKIQKNVDDMIQEGSNSNLVHKESRTSVVCNDGVEIPLDTGARLGAYKQFVDLNDAQIALLAEAIEAYPHLWNVCNKYSERFQAWTVKLWQICCGSFEMKALLVSLLREKRTFMDYAMKLLNLELTGHGLIKCANELWRPKILSWTMHRHE</sequence>